<dbReference type="RefSeq" id="XP_008486999.1">
    <property type="nucleotide sequence ID" value="XM_008488777.1"/>
</dbReference>
<proteinExistence type="predicted"/>
<dbReference type="AlphaFoldDB" id="A0A1S3DTW3"/>
<evidence type="ECO:0000313" key="4">
    <source>
        <dbReference type="RefSeq" id="XP_008486999.1"/>
    </source>
</evidence>
<dbReference type="RefSeq" id="XP_008487000.1">
    <property type="nucleotide sequence ID" value="XM_008488778.2"/>
</dbReference>
<gene>
    <name evidence="4" type="primary">LOC103523761</name>
    <name evidence="5" type="synonym">LOC103523762</name>
</gene>
<dbReference type="PANTHER" id="PTHR11505">
    <property type="entry name" value="L1 TRANSPOSABLE ELEMENT-RELATED"/>
    <property type="match status" value="1"/>
</dbReference>
<dbReference type="KEGG" id="dci:103523762"/>
<feature type="coiled-coil region" evidence="1">
    <location>
        <begin position="3"/>
        <end position="69"/>
    </location>
</feature>
<evidence type="ECO:0000313" key="5">
    <source>
        <dbReference type="RefSeq" id="XP_008487000.1"/>
    </source>
</evidence>
<reference evidence="4 5" key="1">
    <citation type="submission" date="2025-04" db="UniProtKB">
        <authorList>
            <consortium name="RefSeq"/>
        </authorList>
    </citation>
    <scope>IDENTIFICATION</scope>
</reference>
<name>A0A1S3DTW3_DIACI</name>
<dbReference type="Proteomes" id="UP000079169">
    <property type="component" value="Unplaced"/>
</dbReference>
<dbReference type="OrthoDB" id="6629429at2759"/>
<evidence type="ECO:0000256" key="1">
    <source>
        <dbReference type="SAM" id="Coils"/>
    </source>
</evidence>
<dbReference type="GeneID" id="103523761"/>
<dbReference type="PaxDb" id="121845-A0A1S3DTW3"/>
<dbReference type="OMA" id="ACHTEEI"/>
<dbReference type="InterPro" id="IPR004244">
    <property type="entry name" value="Transposase_22"/>
</dbReference>
<accession>A0A1S3DTW3</accession>
<sequence>MSLAEVMEMLKGLEKQNDDLHKKAIAKLNKLEQEIVDLKKKNEEKTKKIIELEGKITQLEDEKKQNNLVIFGIDEDESEEPKDLQTKVSALVVEKLKCTLEPSDVNFMKRMGKKNKNKSRAVIIGLSTVKRKWEIMSNCNKLAGTKMAVCEEFSKNVLERRKQLIPLMKEMRAAGKHAVLKADKLYVDGELYEEHSIKPSPVSTDKGENSVSPTYNKKKKAKRF</sequence>
<dbReference type="KEGG" id="dci:103523761"/>
<keyword evidence="1" id="KW-0175">Coiled coil</keyword>
<evidence type="ECO:0000256" key="2">
    <source>
        <dbReference type="SAM" id="MobiDB-lite"/>
    </source>
</evidence>
<dbReference type="GeneID" id="103523762"/>
<dbReference type="STRING" id="121845.A0A1S3DTW3"/>
<evidence type="ECO:0000313" key="3">
    <source>
        <dbReference type="Proteomes" id="UP000079169"/>
    </source>
</evidence>
<dbReference type="Gene3D" id="3.30.70.1820">
    <property type="entry name" value="L1 transposable element, RRM domain"/>
    <property type="match status" value="1"/>
</dbReference>
<feature type="region of interest" description="Disordered" evidence="2">
    <location>
        <begin position="197"/>
        <end position="224"/>
    </location>
</feature>
<protein>
    <submittedName>
        <fullName evidence="4 5">Rho-associated protein kinase 2-like</fullName>
    </submittedName>
</protein>
<organism evidence="3 4">
    <name type="scientific">Diaphorina citri</name>
    <name type="common">Asian citrus psyllid</name>
    <dbReference type="NCBI Taxonomy" id="121845"/>
    <lineage>
        <taxon>Eukaryota</taxon>
        <taxon>Metazoa</taxon>
        <taxon>Ecdysozoa</taxon>
        <taxon>Arthropoda</taxon>
        <taxon>Hexapoda</taxon>
        <taxon>Insecta</taxon>
        <taxon>Pterygota</taxon>
        <taxon>Neoptera</taxon>
        <taxon>Paraneoptera</taxon>
        <taxon>Hemiptera</taxon>
        <taxon>Sternorrhyncha</taxon>
        <taxon>Psylloidea</taxon>
        <taxon>Psyllidae</taxon>
        <taxon>Diaphorininae</taxon>
        <taxon>Diaphorina</taxon>
    </lineage>
</organism>
<keyword evidence="3" id="KW-1185">Reference proteome</keyword>